<dbReference type="Pfam" id="PF13833">
    <property type="entry name" value="EF-hand_8"/>
    <property type="match status" value="1"/>
</dbReference>
<evidence type="ECO:0000256" key="3">
    <source>
        <dbReference type="ARBA" id="ARBA00023179"/>
    </source>
</evidence>
<dbReference type="AlphaFoldDB" id="A0A2T7PFU0"/>
<dbReference type="PANTHER" id="PTHR23050">
    <property type="entry name" value="CALCIUM BINDING PROTEIN"/>
    <property type="match status" value="1"/>
</dbReference>
<keyword evidence="2" id="KW-0106">Calcium</keyword>
<organism evidence="5 6">
    <name type="scientific">Pomacea canaliculata</name>
    <name type="common">Golden apple snail</name>
    <dbReference type="NCBI Taxonomy" id="400727"/>
    <lineage>
        <taxon>Eukaryota</taxon>
        <taxon>Metazoa</taxon>
        <taxon>Spiralia</taxon>
        <taxon>Lophotrochozoa</taxon>
        <taxon>Mollusca</taxon>
        <taxon>Gastropoda</taxon>
        <taxon>Caenogastropoda</taxon>
        <taxon>Architaenioglossa</taxon>
        <taxon>Ampullarioidea</taxon>
        <taxon>Ampullariidae</taxon>
        <taxon>Pomacea</taxon>
    </lineage>
</organism>
<feature type="domain" description="EF-hand" evidence="4">
    <location>
        <begin position="101"/>
        <end position="136"/>
    </location>
</feature>
<accession>A0A2T7PFU0</accession>
<sequence>MSTTLGFKIKDCGYSYIVRNLSQREQKLLKTVFLEADEDLKGYLNTEDLKVAMVSLFGYKPSKSEANQILQHYGHTRDDEAIGLNLAEFTDAMTPKVINIDEDEEIRQTFMAFDSHCKCFVTGEDLKKVFAKIAPHMSSHCLEMIFRELDRDGDGRVSYKDFDFMMKFDCLT</sequence>
<dbReference type="PROSITE" id="PS50222">
    <property type="entry name" value="EF_HAND_2"/>
    <property type="match status" value="3"/>
</dbReference>
<evidence type="ECO:0000256" key="2">
    <source>
        <dbReference type="ARBA" id="ARBA00022837"/>
    </source>
</evidence>
<keyword evidence="1" id="KW-0677">Repeat</keyword>
<evidence type="ECO:0000256" key="1">
    <source>
        <dbReference type="ARBA" id="ARBA00022737"/>
    </source>
</evidence>
<dbReference type="PROSITE" id="PS00018">
    <property type="entry name" value="EF_HAND_1"/>
    <property type="match status" value="1"/>
</dbReference>
<dbReference type="SUPFAM" id="SSF47473">
    <property type="entry name" value="EF-hand"/>
    <property type="match status" value="1"/>
</dbReference>
<dbReference type="Proteomes" id="UP000245119">
    <property type="component" value="Linkage Group LG4"/>
</dbReference>
<dbReference type="InterPro" id="IPR050145">
    <property type="entry name" value="Centrin_CML-like"/>
</dbReference>
<feature type="domain" description="EF-hand" evidence="4">
    <location>
        <begin position="24"/>
        <end position="59"/>
    </location>
</feature>
<evidence type="ECO:0000259" key="4">
    <source>
        <dbReference type="PROSITE" id="PS50222"/>
    </source>
</evidence>
<dbReference type="STRING" id="400727.A0A2T7PFU0"/>
<name>A0A2T7PFU0_POMCA</name>
<keyword evidence="6" id="KW-1185">Reference proteome</keyword>
<comment type="caution">
    <text evidence="5">The sequence shown here is derived from an EMBL/GenBank/DDBJ whole genome shotgun (WGS) entry which is preliminary data.</text>
</comment>
<dbReference type="InterPro" id="IPR018247">
    <property type="entry name" value="EF_Hand_1_Ca_BS"/>
</dbReference>
<dbReference type="SMART" id="SM00054">
    <property type="entry name" value="EFh"/>
    <property type="match status" value="3"/>
</dbReference>
<dbReference type="GO" id="GO:0005509">
    <property type="term" value="F:calcium ion binding"/>
    <property type="evidence" value="ECO:0007669"/>
    <property type="project" value="InterPro"/>
</dbReference>
<reference evidence="5 6" key="1">
    <citation type="submission" date="2018-04" db="EMBL/GenBank/DDBJ databases">
        <title>The genome of golden apple snail Pomacea canaliculata provides insight into stress tolerance and invasive adaptation.</title>
        <authorList>
            <person name="Liu C."/>
            <person name="Liu B."/>
            <person name="Ren Y."/>
            <person name="Zhang Y."/>
            <person name="Wang H."/>
            <person name="Li S."/>
            <person name="Jiang F."/>
            <person name="Yin L."/>
            <person name="Zhang G."/>
            <person name="Qian W."/>
            <person name="Fan W."/>
        </authorList>
    </citation>
    <scope>NUCLEOTIDE SEQUENCE [LARGE SCALE GENOMIC DNA]</scope>
    <source>
        <strain evidence="5">SZHN2017</strain>
        <tissue evidence="5">Muscle</tissue>
    </source>
</reference>
<dbReference type="OrthoDB" id="26525at2759"/>
<protein>
    <recommendedName>
        <fullName evidence="4">EF-hand domain-containing protein</fullName>
    </recommendedName>
</protein>
<dbReference type="FunFam" id="1.10.238.10:FF:000001">
    <property type="entry name" value="Calmodulin 1"/>
    <property type="match status" value="1"/>
</dbReference>
<evidence type="ECO:0000313" key="6">
    <source>
        <dbReference type="Proteomes" id="UP000245119"/>
    </source>
</evidence>
<dbReference type="EMBL" id="PZQS01000004">
    <property type="protein sequence ID" value="PVD32294.1"/>
    <property type="molecule type" value="Genomic_DNA"/>
</dbReference>
<evidence type="ECO:0000313" key="5">
    <source>
        <dbReference type="EMBL" id="PVD32294.1"/>
    </source>
</evidence>
<keyword evidence="3" id="KW-0514">Muscle protein</keyword>
<proteinExistence type="predicted"/>
<dbReference type="Pfam" id="PF13499">
    <property type="entry name" value="EF-hand_7"/>
    <property type="match status" value="1"/>
</dbReference>
<feature type="domain" description="EF-hand" evidence="4">
    <location>
        <begin position="137"/>
        <end position="172"/>
    </location>
</feature>
<dbReference type="CDD" id="cd00051">
    <property type="entry name" value="EFh"/>
    <property type="match status" value="1"/>
</dbReference>
<dbReference type="InterPro" id="IPR002048">
    <property type="entry name" value="EF_hand_dom"/>
</dbReference>
<dbReference type="Gene3D" id="1.10.238.10">
    <property type="entry name" value="EF-hand"/>
    <property type="match status" value="1"/>
</dbReference>
<gene>
    <name evidence="5" type="ORF">C0Q70_07727</name>
</gene>
<dbReference type="InterPro" id="IPR011992">
    <property type="entry name" value="EF-hand-dom_pair"/>
</dbReference>